<dbReference type="Proteomes" id="UP001212841">
    <property type="component" value="Unassembled WGS sequence"/>
</dbReference>
<gene>
    <name evidence="2" type="ORF">HK097_003481</name>
</gene>
<evidence type="ECO:0000313" key="2">
    <source>
        <dbReference type="EMBL" id="KAJ3053754.1"/>
    </source>
</evidence>
<sequence>MYHPLALAGNASSGGGHSFNQRINQFVPQHSYLGGIGREPHDGMQLVRPTDADSADSFESTHAVVPERLLAGGGNVRRREISSGSHSLGLITKRRKTYGSAEDVSVPLQSQEYPELFMDGFVACSFPTSAPSGMMTSSHDWGFAAPILPSQPSLMSHPQHQHHQHQRPYLMNPLLSNTQQHRGSGVAGIDPNARPSERNSGAGQVLPNEIRPRDIPEWVVQYDPQTGSPHYVSTSTRERRKCLPGMIEGFPIGFTEMLNGLGGLESGNKYDGGTAVAAERLVSGEEPGGGVEGLLGGLLDDDADSRGLTGLDGATAEVVEGNGGGGAAGEEVHASRIGPSGARGARGGVESDLLDAYLKFD</sequence>
<reference evidence="2" key="1">
    <citation type="submission" date="2020-05" db="EMBL/GenBank/DDBJ databases">
        <title>Phylogenomic resolution of chytrid fungi.</title>
        <authorList>
            <person name="Stajich J.E."/>
            <person name="Amses K."/>
            <person name="Simmons R."/>
            <person name="Seto K."/>
            <person name="Myers J."/>
            <person name="Bonds A."/>
            <person name="Quandt C.A."/>
            <person name="Barry K."/>
            <person name="Liu P."/>
            <person name="Grigoriev I."/>
            <person name="Longcore J.E."/>
            <person name="James T.Y."/>
        </authorList>
    </citation>
    <scope>NUCLEOTIDE SEQUENCE</scope>
    <source>
        <strain evidence="2">JEL0318</strain>
    </source>
</reference>
<keyword evidence="3" id="KW-1185">Reference proteome</keyword>
<name>A0AAD5SI48_9FUNG</name>
<dbReference type="EMBL" id="JADGJD010000182">
    <property type="protein sequence ID" value="KAJ3053754.1"/>
    <property type="molecule type" value="Genomic_DNA"/>
</dbReference>
<organism evidence="2 3">
    <name type="scientific">Rhizophlyctis rosea</name>
    <dbReference type="NCBI Taxonomy" id="64517"/>
    <lineage>
        <taxon>Eukaryota</taxon>
        <taxon>Fungi</taxon>
        <taxon>Fungi incertae sedis</taxon>
        <taxon>Chytridiomycota</taxon>
        <taxon>Chytridiomycota incertae sedis</taxon>
        <taxon>Chytridiomycetes</taxon>
        <taxon>Rhizophlyctidales</taxon>
        <taxon>Rhizophlyctidaceae</taxon>
        <taxon>Rhizophlyctis</taxon>
    </lineage>
</organism>
<dbReference type="AlphaFoldDB" id="A0AAD5SI48"/>
<comment type="caution">
    <text evidence="2">The sequence shown here is derived from an EMBL/GenBank/DDBJ whole genome shotgun (WGS) entry which is preliminary data.</text>
</comment>
<feature type="region of interest" description="Disordered" evidence="1">
    <location>
        <begin position="177"/>
        <end position="208"/>
    </location>
</feature>
<proteinExistence type="predicted"/>
<accession>A0AAD5SI48</accession>
<evidence type="ECO:0000256" key="1">
    <source>
        <dbReference type="SAM" id="MobiDB-lite"/>
    </source>
</evidence>
<evidence type="ECO:0000313" key="3">
    <source>
        <dbReference type="Proteomes" id="UP001212841"/>
    </source>
</evidence>
<protein>
    <submittedName>
        <fullName evidence="2">Uncharacterized protein</fullName>
    </submittedName>
</protein>